<feature type="region of interest" description="Disordered" evidence="1">
    <location>
        <begin position="148"/>
        <end position="185"/>
    </location>
</feature>
<dbReference type="RefSeq" id="WP_114581237.1">
    <property type="nucleotide sequence ID" value="NZ_QPMH01000004.1"/>
</dbReference>
<feature type="chain" id="PRO_5016859722" description="Adhesin" evidence="2">
    <location>
        <begin position="27"/>
        <end position="301"/>
    </location>
</feature>
<gene>
    <name evidence="3" type="ORF">DRB17_05735</name>
</gene>
<evidence type="ECO:0008006" key="5">
    <source>
        <dbReference type="Google" id="ProtNLM"/>
    </source>
</evidence>
<keyword evidence="4" id="KW-1185">Reference proteome</keyword>
<reference evidence="3 4" key="1">
    <citation type="submission" date="2018-07" db="EMBL/GenBank/DDBJ databases">
        <title>Venubactetium sediminum gen. nov., sp. nov., isolated from a marine solar saltern.</title>
        <authorList>
            <person name="Wang S."/>
        </authorList>
    </citation>
    <scope>NUCLEOTIDE SEQUENCE [LARGE SCALE GENOMIC DNA]</scope>
    <source>
        <strain evidence="3 4">WD2A32</strain>
    </source>
</reference>
<dbReference type="EMBL" id="QPMH01000004">
    <property type="protein sequence ID" value="RDD62662.1"/>
    <property type="molecule type" value="Genomic_DNA"/>
</dbReference>
<protein>
    <recommendedName>
        <fullName evidence="5">Adhesin</fullName>
    </recommendedName>
</protein>
<dbReference type="AlphaFoldDB" id="A0A369TCX1"/>
<evidence type="ECO:0000313" key="3">
    <source>
        <dbReference type="EMBL" id="RDD62662.1"/>
    </source>
</evidence>
<proteinExistence type="predicted"/>
<organism evidence="3 4">
    <name type="scientific">Ferruginivarius sediminum</name>
    <dbReference type="NCBI Taxonomy" id="2661937"/>
    <lineage>
        <taxon>Bacteria</taxon>
        <taxon>Pseudomonadati</taxon>
        <taxon>Pseudomonadota</taxon>
        <taxon>Alphaproteobacteria</taxon>
        <taxon>Rhodospirillales</taxon>
        <taxon>Rhodospirillaceae</taxon>
        <taxon>Ferruginivarius</taxon>
    </lineage>
</organism>
<evidence type="ECO:0000313" key="4">
    <source>
        <dbReference type="Proteomes" id="UP000253941"/>
    </source>
</evidence>
<evidence type="ECO:0000256" key="1">
    <source>
        <dbReference type="SAM" id="MobiDB-lite"/>
    </source>
</evidence>
<keyword evidence="2" id="KW-0732">Signal</keyword>
<feature type="compositionally biased region" description="Basic and acidic residues" evidence="1">
    <location>
        <begin position="155"/>
        <end position="177"/>
    </location>
</feature>
<sequence>MKTLKLATLTSALALGVGLAAAPASADVFVFADIAKDKNVTVDINVTKDKNVVIDSDFARNLVSAAEAFSINNQVNERNEIGRSTNAPQGQDGFFNFMLNLSATMDGSVSDNQGVLGLNQDAGNVNNQANVVSTAIIQQDVEAADAAPSFAHSEASTEQRNTENQEEHLSELRRIDPEGDLTPDNLVRDKTAAIRDSVNNNSGIIGINQATGNGLNQSNNIAVSVGIGSVLALSEADLGQENSNNTLEDVNTVKLDVIRGSVNGNQGVIAGNQSVGSFNNQANAVSFSALRSSATVGVPGT</sequence>
<comment type="caution">
    <text evidence="3">The sequence shown here is derived from an EMBL/GenBank/DDBJ whole genome shotgun (WGS) entry which is preliminary data.</text>
</comment>
<name>A0A369TCX1_9PROT</name>
<accession>A0A369TCX1</accession>
<dbReference type="Proteomes" id="UP000253941">
    <property type="component" value="Unassembled WGS sequence"/>
</dbReference>
<feature type="signal peptide" evidence="2">
    <location>
        <begin position="1"/>
        <end position="26"/>
    </location>
</feature>
<evidence type="ECO:0000256" key="2">
    <source>
        <dbReference type="SAM" id="SignalP"/>
    </source>
</evidence>